<keyword evidence="4 6" id="KW-1133">Transmembrane helix</keyword>
<protein>
    <submittedName>
        <fullName evidence="7">Uncharacterized protein</fullName>
    </submittedName>
</protein>
<evidence type="ECO:0000313" key="7">
    <source>
        <dbReference type="EMBL" id="APE31544.1"/>
    </source>
</evidence>
<evidence type="ECO:0000256" key="4">
    <source>
        <dbReference type="ARBA" id="ARBA00022989"/>
    </source>
</evidence>
<dbReference type="OrthoDB" id="6173598at2"/>
<evidence type="ECO:0000313" key="8">
    <source>
        <dbReference type="Proteomes" id="UP000181985"/>
    </source>
</evidence>
<keyword evidence="8" id="KW-1185">Reference proteome</keyword>
<evidence type="ECO:0000256" key="2">
    <source>
        <dbReference type="ARBA" id="ARBA00022692"/>
    </source>
</evidence>
<proteinExistence type="predicted"/>
<dbReference type="InterPro" id="IPR035210">
    <property type="entry name" value="DUF5455"/>
</dbReference>
<sequence>MAAPVAAIAGIWAALVAAIAKGNVAAHFTIFYWKLGVRVVLFTIKVAALLAIISLLANGVMDLFDTFTVVLPPMLGDGIERILPGNFVTCLSAIIATKALVFIFGISSKLISMFLADF</sequence>
<evidence type="ECO:0000256" key="6">
    <source>
        <dbReference type="SAM" id="Phobius"/>
    </source>
</evidence>
<name>A0A1J0VHP2_9GAMM</name>
<keyword evidence="2 6" id="KW-0812">Transmembrane</keyword>
<feature type="transmembrane region" description="Helical" evidence="6">
    <location>
        <begin position="6"/>
        <end position="32"/>
    </location>
</feature>
<feature type="transmembrane region" description="Helical" evidence="6">
    <location>
        <begin position="81"/>
        <end position="106"/>
    </location>
</feature>
<comment type="subcellular location">
    <subcellularLocation>
        <location evidence="1">Host membrane</location>
    </subcellularLocation>
</comment>
<feature type="transmembrane region" description="Helical" evidence="6">
    <location>
        <begin position="39"/>
        <end position="61"/>
    </location>
</feature>
<dbReference type="AlphaFoldDB" id="A0A1J0VHP2"/>
<dbReference type="Proteomes" id="UP000181985">
    <property type="component" value="Chromosome"/>
</dbReference>
<gene>
    <name evidence="7" type="ORF">BOX17_11660</name>
</gene>
<dbReference type="GO" id="GO:0033644">
    <property type="term" value="C:host cell membrane"/>
    <property type="evidence" value="ECO:0007669"/>
    <property type="project" value="UniProtKB-SubCell"/>
</dbReference>
<dbReference type="RefSeq" id="WP_071944766.1">
    <property type="nucleotide sequence ID" value="NZ_CP018139.1"/>
</dbReference>
<dbReference type="Pfam" id="PF17537">
    <property type="entry name" value="DUF5455"/>
    <property type="match status" value="1"/>
</dbReference>
<reference evidence="8" key="1">
    <citation type="submission" date="2016-11" db="EMBL/GenBank/DDBJ databases">
        <title>Halolamina sediminis sp. nov., an extremely halophilic archaeon isolated from solar salt.</title>
        <authorList>
            <person name="Koh H.-W."/>
            <person name="Rani S."/>
            <person name="Park S.-J."/>
        </authorList>
    </citation>
    <scope>NUCLEOTIDE SEQUENCE [LARGE SCALE GENOMIC DNA]</scope>
    <source>
        <strain evidence="8">Hb3</strain>
    </source>
</reference>
<accession>A0A1J0VHP2</accession>
<dbReference type="KEGG" id="hsi:BOX17_11660"/>
<evidence type="ECO:0000256" key="5">
    <source>
        <dbReference type="ARBA" id="ARBA00023136"/>
    </source>
</evidence>
<evidence type="ECO:0000256" key="1">
    <source>
        <dbReference type="ARBA" id="ARBA00004551"/>
    </source>
</evidence>
<keyword evidence="5 6" id="KW-0472">Membrane</keyword>
<organism evidence="7 8">
    <name type="scientific">Halomonas aestuarii</name>
    <dbReference type="NCBI Taxonomy" id="1897729"/>
    <lineage>
        <taxon>Bacteria</taxon>
        <taxon>Pseudomonadati</taxon>
        <taxon>Pseudomonadota</taxon>
        <taxon>Gammaproteobacteria</taxon>
        <taxon>Oceanospirillales</taxon>
        <taxon>Halomonadaceae</taxon>
        <taxon>Halomonas</taxon>
    </lineage>
</organism>
<evidence type="ECO:0000256" key="3">
    <source>
        <dbReference type="ARBA" id="ARBA00022870"/>
    </source>
</evidence>
<keyword evidence="3" id="KW-1043">Host membrane</keyword>
<dbReference type="EMBL" id="CP018139">
    <property type="protein sequence ID" value="APE31544.1"/>
    <property type="molecule type" value="Genomic_DNA"/>
</dbReference>